<gene>
    <name evidence="11" type="ORF">MTR62_07700</name>
</gene>
<dbReference type="Pfam" id="PF05226">
    <property type="entry name" value="CHASE2"/>
    <property type="match status" value="1"/>
</dbReference>
<evidence type="ECO:0000313" key="12">
    <source>
        <dbReference type="Proteomes" id="UP001162881"/>
    </source>
</evidence>
<dbReference type="SMART" id="SM01080">
    <property type="entry name" value="CHASE2"/>
    <property type="match status" value="1"/>
</dbReference>
<dbReference type="InterPro" id="IPR050351">
    <property type="entry name" value="BphY/WalK/GraS-like"/>
</dbReference>
<keyword evidence="3" id="KW-0597">Phosphoprotein</keyword>
<dbReference type="SUPFAM" id="SSF55785">
    <property type="entry name" value="PYP-like sensor domain (PAS domain)"/>
    <property type="match status" value="1"/>
</dbReference>
<evidence type="ECO:0000256" key="8">
    <source>
        <dbReference type="ARBA" id="ARBA00023012"/>
    </source>
</evidence>
<dbReference type="PIRSF" id="PIRSF037347">
    <property type="entry name" value="STHK_CHASE2_PAS_prd"/>
    <property type="match status" value="1"/>
</dbReference>
<proteinExistence type="predicted"/>
<dbReference type="PANTHER" id="PTHR42878">
    <property type="entry name" value="TWO-COMPONENT HISTIDINE KINASE"/>
    <property type="match status" value="1"/>
</dbReference>
<dbReference type="InterPro" id="IPR036097">
    <property type="entry name" value="HisK_dim/P_sf"/>
</dbReference>
<feature type="transmembrane region" description="Helical" evidence="9">
    <location>
        <begin position="289"/>
        <end position="309"/>
    </location>
</feature>
<reference evidence="11" key="1">
    <citation type="submission" date="2022-03" db="EMBL/GenBank/DDBJ databases">
        <title>Identification of a novel bacterium isolated from mangrove sediments.</title>
        <authorList>
            <person name="Pan X."/>
        </authorList>
    </citation>
    <scope>NUCLEOTIDE SEQUENCE</scope>
    <source>
        <strain evidence="11">B1949</strain>
    </source>
</reference>
<accession>A0ABT0BC94</accession>
<keyword evidence="9" id="KW-1133">Transmembrane helix</keyword>
<dbReference type="Gene3D" id="3.30.565.10">
    <property type="entry name" value="Histidine kinase-like ATPase, C-terminal domain"/>
    <property type="match status" value="1"/>
</dbReference>
<keyword evidence="8" id="KW-0902">Two-component regulatory system</keyword>
<evidence type="ECO:0000256" key="5">
    <source>
        <dbReference type="ARBA" id="ARBA00022741"/>
    </source>
</evidence>
<dbReference type="InterPro" id="IPR005467">
    <property type="entry name" value="His_kinase_dom"/>
</dbReference>
<organism evidence="11 12">
    <name type="scientific">Novosphingobium organovorum</name>
    <dbReference type="NCBI Taxonomy" id="2930092"/>
    <lineage>
        <taxon>Bacteria</taxon>
        <taxon>Pseudomonadati</taxon>
        <taxon>Pseudomonadota</taxon>
        <taxon>Alphaproteobacteria</taxon>
        <taxon>Sphingomonadales</taxon>
        <taxon>Sphingomonadaceae</taxon>
        <taxon>Novosphingobium</taxon>
    </lineage>
</organism>
<keyword evidence="4" id="KW-0808">Transferase</keyword>
<keyword evidence="5" id="KW-0547">Nucleotide-binding</keyword>
<evidence type="ECO:0000256" key="9">
    <source>
        <dbReference type="SAM" id="Phobius"/>
    </source>
</evidence>
<keyword evidence="9" id="KW-0472">Membrane</keyword>
<keyword evidence="9" id="KW-0812">Transmembrane</keyword>
<sequence length="749" mass="80332">MRARLLLEWVLVTLLTCAGVAALIHEKGTERLDNVLYDSLLGLAAPPPSDRIVLVTIDDESVARLGRWPWPRAVHARVLESLAHAHAAAVAYDILFTETARPDEDQALARALRDAGNVALPMLFEAPGRNGRTIDVTRPIPLVASAARSLGQVALFPDSDGTARSVPLSLRVDGHLWPHLMEETYRIAEGHPSPLYTRHAAQGTFLATIPFPPTSGHFRTLSFASVLTGEVPPEFLDGQIVLVGVTASGLGDRFTVPSRAGGIISGIELQANVLNALLNQRLIATPGPALHILLSLLPVLGLMLGFWWLRPAKALTVSLAMVALVLAVPAALLVFAHVWLAPSAALTGLLVAYPLWGWRRLQAIDAQIAEELDAFAREDSPLPLADPAWPLHDRVGGQATRLRQAIANMRDLRQLVSDTIESVDDAILVTDSAGTTSLTNAAARTMLARASGDAAQSPDTTLPPTARLAATDLVALSGGEVVDTDGLRELRLPDDTVYSLRAFPLRDHTGVERGTITHLVDITAIRRAQRDRQEALEFLSHDMRSPQSSIITLLERQRETIGDPALAARIAGLARKTLDLADDFVQLARLSSAPFAPEEIDLVAVLTEAVDEVWPRSSRQGVHVTIAAPEEGLYIAGEHGALARALVNLLDNAIRFSPAEATIACRVECTGPDSVTCSIEDEGPGIPEERRRNLFARFGYRSQGAKGSVSAGLGLAFVATVVTRHGGAITCEPRLPTGTRFAIQLPAIV</sequence>
<evidence type="ECO:0000256" key="2">
    <source>
        <dbReference type="ARBA" id="ARBA00012438"/>
    </source>
</evidence>
<dbReference type="CDD" id="cd00082">
    <property type="entry name" value="HisKA"/>
    <property type="match status" value="1"/>
</dbReference>
<dbReference type="RefSeq" id="WP_244018646.1">
    <property type="nucleotide sequence ID" value="NZ_JALHLF010000020.1"/>
</dbReference>
<dbReference type="CDD" id="cd00075">
    <property type="entry name" value="HATPase"/>
    <property type="match status" value="1"/>
</dbReference>
<evidence type="ECO:0000313" key="11">
    <source>
        <dbReference type="EMBL" id="MCJ2182574.1"/>
    </source>
</evidence>
<dbReference type="SUPFAM" id="SSF55874">
    <property type="entry name" value="ATPase domain of HSP90 chaperone/DNA topoisomerase II/histidine kinase"/>
    <property type="match status" value="1"/>
</dbReference>
<dbReference type="EC" id="2.7.13.3" evidence="2"/>
<evidence type="ECO:0000256" key="4">
    <source>
        <dbReference type="ARBA" id="ARBA00022679"/>
    </source>
</evidence>
<dbReference type="PRINTS" id="PR00344">
    <property type="entry name" value="BCTRLSENSOR"/>
</dbReference>
<evidence type="ECO:0000256" key="1">
    <source>
        <dbReference type="ARBA" id="ARBA00000085"/>
    </source>
</evidence>
<dbReference type="InterPro" id="IPR036890">
    <property type="entry name" value="HATPase_C_sf"/>
</dbReference>
<dbReference type="InterPro" id="IPR003594">
    <property type="entry name" value="HATPase_dom"/>
</dbReference>
<dbReference type="EMBL" id="JALHLF010000020">
    <property type="protein sequence ID" value="MCJ2182574.1"/>
    <property type="molecule type" value="Genomic_DNA"/>
</dbReference>
<keyword evidence="12" id="KW-1185">Reference proteome</keyword>
<dbReference type="Proteomes" id="UP001162881">
    <property type="component" value="Unassembled WGS sequence"/>
</dbReference>
<dbReference type="InterPro" id="IPR035965">
    <property type="entry name" value="PAS-like_dom_sf"/>
</dbReference>
<dbReference type="Gene3D" id="3.30.450.20">
    <property type="entry name" value="PAS domain"/>
    <property type="match status" value="1"/>
</dbReference>
<dbReference type="InterPro" id="IPR003661">
    <property type="entry name" value="HisK_dim/P_dom"/>
</dbReference>
<dbReference type="SMART" id="SM00387">
    <property type="entry name" value="HATPase_c"/>
    <property type="match status" value="1"/>
</dbReference>
<dbReference type="InterPro" id="IPR013656">
    <property type="entry name" value="PAS_4"/>
</dbReference>
<dbReference type="Pfam" id="PF08448">
    <property type="entry name" value="PAS_4"/>
    <property type="match status" value="1"/>
</dbReference>
<evidence type="ECO:0000256" key="7">
    <source>
        <dbReference type="ARBA" id="ARBA00022840"/>
    </source>
</evidence>
<keyword evidence="7" id="KW-0067">ATP-binding</keyword>
<dbReference type="InterPro" id="IPR017181">
    <property type="entry name" value="Sig_transdc_His_kin_CHASE2"/>
</dbReference>
<dbReference type="Pfam" id="PF02518">
    <property type="entry name" value="HATPase_c"/>
    <property type="match status" value="1"/>
</dbReference>
<dbReference type="InterPro" id="IPR007890">
    <property type="entry name" value="CHASE2"/>
</dbReference>
<dbReference type="SUPFAM" id="SSF47384">
    <property type="entry name" value="Homodimeric domain of signal transducing histidine kinase"/>
    <property type="match status" value="1"/>
</dbReference>
<comment type="caution">
    <text evidence="11">The sequence shown here is derived from an EMBL/GenBank/DDBJ whole genome shotgun (WGS) entry which is preliminary data.</text>
</comment>
<keyword evidence="6" id="KW-0418">Kinase</keyword>
<evidence type="ECO:0000259" key="10">
    <source>
        <dbReference type="PROSITE" id="PS50109"/>
    </source>
</evidence>
<name>A0ABT0BC94_9SPHN</name>
<dbReference type="InterPro" id="IPR004358">
    <property type="entry name" value="Sig_transdc_His_kin-like_C"/>
</dbReference>
<evidence type="ECO:0000256" key="3">
    <source>
        <dbReference type="ARBA" id="ARBA00022553"/>
    </source>
</evidence>
<dbReference type="PANTHER" id="PTHR42878:SF7">
    <property type="entry name" value="SENSOR HISTIDINE KINASE GLRK"/>
    <property type="match status" value="1"/>
</dbReference>
<feature type="transmembrane region" description="Helical" evidence="9">
    <location>
        <begin position="316"/>
        <end position="340"/>
    </location>
</feature>
<protein>
    <recommendedName>
        <fullName evidence="2">histidine kinase</fullName>
        <ecNumber evidence="2">2.7.13.3</ecNumber>
    </recommendedName>
</protein>
<feature type="domain" description="Histidine kinase" evidence="10">
    <location>
        <begin position="538"/>
        <end position="749"/>
    </location>
</feature>
<evidence type="ECO:0000256" key="6">
    <source>
        <dbReference type="ARBA" id="ARBA00022777"/>
    </source>
</evidence>
<comment type="catalytic activity">
    <reaction evidence="1">
        <text>ATP + protein L-histidine = ADP + protein N-phospho-L-histidine.</text>
        <dbReference type="EC" id="2.7.13.3"/>
    </reaction>
</comment>
<dbReference type="PROSITE" id="PS50109">
    <property type="entry name" value="HIS_KIN"/>
    <property type="match status" value="1"/>
</dbReference>